<gene>
    <name evidence="4" type="ORF">Q5Y73_06075</name>
</gene>
<feature type="domain" description="LamG-like jellyroll fold" evidence="3">
    <location>
        <begin position="834"/>
        <end position="966"/>
    </location>
</feature>
<dbReference type="EMBL" id="JAVAMP010000002">
    <property type="protein sequence ID" value="MDP5273662.1"/>
    <property type="molecule type" value="Genomic_DNA"/>
</dbReference>
<sequence length="1347" mass="152070">MKSFIPKYHGRGSTPIDGDTTFLAHFDQGVNDSVKEIHSIGHQKALYFAEDGYIEIQNPLSHQGNLEQEWTVEAWVKIETDIGKSQFLIEGINLGVKLIHDATGKALLYLNSGSNDYYSYGSFNLGDDQWHHVAFVFRNEDGLRRIYIDGDQYAYDGPNKTSAPAGINSRLYIGKNVVGSISDIKVWDRVLSIEEIEKSRKGLVKSGDSNLVGYWKLNEGEGNIAYDFSKKGNNGNIVNAQWSEGMASYTLIEGGFPKGKIKKQEETKNVFQNPCFDDELVNWIFASWSTEKYIKSVIYCDGLEGIQKALRIERVLSGGSADFHQGDLFDEGKTYTMSAWVRGNGDFTIHNHWDGELSRISLTEQWQKVTATFIKGGSEGNYAWFRANHILNYVEITGAQVEEKAFATDFTRGVRSAREAYGGGVLLEEGTQNLWSNLNGRASSLTAGGTTAPTVELVNMETPFGSEAWKVTLPANNDTGYFGCRVTANSATMHYDGQPYSYFTYVYGDLNNIYIYPTGSRGQSGCSHDPNRDIGDWMCYVHENRQDFTGGSGSLYMSYYASSVRTSPTVFYIAIVQLEQKSYSTSFTENVRDPCYLAYPKEMIHASEGTISFWFNPYQKNPNEWSALATIGAWDDPPTKDWFSVYWGQDWNEANRISFAIHSQEGEGVSVKVDSMIHPHSWLFVVARWNFNNPSSRALHLTVWDSEGKENHACTSLNFDPPTYEEYSLIYVGCAKDWTPNHVVNAIVDELRIDKVYRTNSEIRSWYFQGKDHSVLDMDQPFPIDLYTAALFHYDIDASDQMKGLKPIGSEKTLHFDGTYHINLGNPSQLQIVGDLTIEMWLKPSDFSERRNPIAKAYGGEYTITQEKDGDISWYYGTHGGNGSPYHGVRSTKSVQLHEWNHVAIVRDMTVMKMFVFINGEEAGSTSITYTPVAGNNSILIGAGYVSPYIGEIRDIRIWAKAKSRNSIYDEMYDIQDKTDLRARWLLTEGTGEVIYDSSPYYHHGISSSELSWLDGETIYSIVTHDSTFSGNAIAIEEETTNQLPSQDHFITRYVDTAYDSISKEWTVTVPAGSTNSWRGILVNHSPVIEKAGATYTFSFEIYTEQEGVYVSIDLNNQGVTTSTGTNDNRTSASYTNTGLLESKKWIKMWGTYTVKNDQDYTCNNNIYYHNNLIPETEVTYKVRNIQHQKSVYPTTFIDGTRPAGNVIYPLKINADVFTMNFWAKTYPNNDFYMLMETSNNNHVFLKTEGETALDGGKVINGEIVSIGKSTIRSASEWNMYTLVSHGEFMSMYQNGDLLRQNRVGSLRDSAIHFTFNGQGRTNFLIGGLRVDEFPRTQEEIQSWFVD</sequence>
<dbReference type="RefSeq" id="WP_305990969.1">
    <property type="nucleotide sequence ID" value="NZ_JAVAMP010000002.1"/>
</dbReference>
<dbReference type="SUPFAM" id="SSF49899">
    <property type="entry name" value="Concanavalin A-like lectins/glucanases"/>
    <property type="match status" value="4"/>
</dbReference>
<comment type="caution">
    <text evidence="4">The sequence shown here is derived from an EMBL/GenBank/DDBJ whole genome shotgun (WGS) entry which is preliminary data.</text>
</comment>
<dbReference type="Pfam" id="PF13385">
    <property type="entry name" value="Laminin_G_3"/>
    <property type="match status" value="2"/>
</dbReference>
<evidence type="ECO:0000313" key="5">
    <source>
        <dbReference type="Proteomes" id="UP001231941"/>
    </source>
</evidence>
<dbReference type="Proteomes" id="UP001231941">
    <property type="component" value="Unassembled WGS sequence"/>
</dbReference>
<keyword evidence="2" id="KW-1015">Disulfide bond</keyword>
<keyword evidence="5" id="KW-1185">Reference proteome</keyword>
<accession>A0ABT9IX26</accession>
<proteinExistence type="predicted"/>
<evidence type="ECO:0000256" key="1">
    <source>
        <dbReference type="ARBA" id="ARBA00022729"/>
    </source>
</evidence>
<dbReference type="SMART" id="SM00560">
    <property type="entry name" value="LamGL"/>
    <property type="match status" value="1"/>
</dbReference>
<organism evidence="4 5">
    <name type="scientific">Chengkuizengella axinellae</name>
    <dbReference type="NCBI Taxonomy" id="3064388"/>
    <lineage>
        <taxon>Bacteria</taxon>
        <taxon>Bacillati</taxon>
        <taxon>Bacillota</taxon>
        <taxon>Bacilli</taxon>
        <taxon>Bacillales</taxon>
        <taxon>Paenibacillaceae</taxon>
        <taxon>Chengkuizengella</taxon>
    </lineage>
</organism>
<dbReference type="InterPro" id="IPR006558">
    <property type="entry name" value="LamG-like"/>
</dbReference>
<reference evidence="4 5" key="1">
    <citation type="submission" date="2023-08" db="EMBL/GenBank/DDBJ databases">
        <authorList>
            <person name="Park J.-S."/>
        </authorList>
    </citation>
    <scope>NUCLEOTIDE SEQUENCE [LARGE SCALE GENOMIC DNA]</scope>
    <source>
        <strain evidence="4 5">2205SS18-9</strain>
    </source>
</reference>
<protein>
    <submittedName>
        <fullName evidence="4">LamG domain-containing protein</fullName>
    </submittedName>
</protein>
<keyword evidence="1" id="KW-0732">Signal</keyword>
<evidence type="ECO:0000259" key="3">
    <source>
        <dbReference type="SMART" id="SM00560"/>
    </source>
</evidence>
<evidence type="ECO:0000256" key="2">
    <source>
        <dbReference type="ARBA" id="ARBA00023157"/>
    </source>
</evidence>
<evidence type="ECO:0000313" key="4">
    <source>
        <dbReference type="EMBL" id="MDP5273662.1"/>
    </source>
</evidence>
<dbReference type="Gene3D" id="2.60.120.200">
    <property type="match status" value="4"/>
</dbReference>
<dbReference type="InterPro" id="IPR013320">
    <property type="entry name" value="ConA-like_dom_sf"/>
</dbReference>
<name>A0ABT9IX26_9BACL</name>